<dbReference type="Proteomes" id="UP000248961">
    <property type="component" value="Unassembled WGS sequence"/>
</dbReference>
<sequence length="213" mass="23378">MSEITAIGIGTLSALASLVRPSGHITVLTGITSLSQFLPGRAALEFNANGHLQTTRFSKQCPERAYTMENELGVSFWARNGHFCLALRSREDAYVLLCDLAEVISRMRSYHLEHTTGAGRERAWIRAPVLRSVAYIRWSNSSQLAVQTQLREGILVSRAGRRPPPDQIVTAAPEILPTPANATSLEEILDPCILLTESKLAPIGGNSHTRFDE</sequence>
<dbReference type="GeneID" id="37200931"/>
<gene>
    <name evidence="1" type="ORF">BO97DRAFT_420287</name>
</gene>
<organism evidence="1 2">
    <name type="scientific">Aspergillus homomorphus (strain CBS 101889)</name>
    <dbReference type="NCBI Taxonomy" id="1450537"/>
    <lineage>
        <taxon>Eukaryota</taxon>
        <taxon>Fungi</taxon>
        <taxon>Dikarya</taxon>
        <taxon>Ascomycota</taxon>
        <taxon>Pezizomycotina</taxon>
        <taxon>Eurotiomycetes</taxon>
        <taxon>Eurotiomycetidae</taxon>
        <taxon>Eurotiales</taxon>
        <taxon>Aspergillaceae</taxon>
        <taxon>Aspergillus</taxon>
        <taxon>Aspergillus subgen. Circumdati</taxon>
    </lineage>
</organism>
<protein>
    <submittedName>
        <fullName evidence="1">Uncharacterized protein</fullName>
    </submittedName>
</protein>
<dbReference type="VEuPathDB" id="FungiDB:BO97DRAFT_420287"/>
<dbReference type="AlphaFoldDB" id="A0A395I9K2"/>
<proteinExistence type="predicted"/>
<evidence type="ECO:0000313" key="1">
    <source>
        <dbReference type="EMBL" id="RAL16902.1"/>
    </source>
</evidence>
<dbReference type="RefSeq" id="XP_025556056.1">
    <property type="nucleotide sequence ID" value="XM_025696642.1"/>
</dbReference>
<reference evidence="1 2" key="1">
    <citation type="submission" date="2018-02" db="EMBL/GenBank/DDBJ databases">
        <title>The genomes of Aspergillus section Nigri reveals drivers in fungal speciation.</title>
        <authorList>
            <consortium name="DOE Joint Genome Institute"/>
            <person name="Vesth T.C."/>
            <person name="Nybo J."/>
            <person name="Theobald S."/>
            <person name="Brandl J."/>
            <person name="Frisvad J.C."/>
            <person name="Nielsen K.F."/>
            <person name="Lyhne E.K."/>
            <person name="Kogle M.E."/>
            <person name="Kuo A."/>
            <person name="Riley R."/>
            <person name="Clum A."/>
            <person name="Nolan M."/>
            <person name="Lipzen A."/>
            <person name="Salamov A."/>
            <person name="Henrissat B."/>
            <person name="Wiebenga A."/>
            <person name="De vries R.P."/>
            <person name="Grigoriev I.V."/>
            <person name="Mortensen U.H."/>
            <person name="Andersen M.R."/>
            <person name="Baker S.E."/>
        </authorList>
    </citation>
    <scope>NUCLEOTIDE SEQUENCE [LARGE SCALE GENOMIC DNA]</scope>
    <source>
        <strain evidence="1 2">CBS 101889</strain>
    </source>
</reference>
<keyword evidence="2" id="KW-1185">Reference proteome</keyword>
<evidence type="ECO:0000313" key="2">
    <source>
        <dbReference type="Proteomes" id="UP000248961"/>
    </source>
</evidence>
<dbReference type="EMBL" id="KZ824268">
    <property type="protein sequence ID" value="RAL16902.1"/>
    <property type="molecule type" value="Genomic_DNA"/>
</dbReference>
<dbReference type="OrthoDB" id="4526946at2759"/>
<name>A0A395I9K2_ASPHC</name>
<accession>A0A395I9K2</accession>